<gene>
    <name evidence="3" type="ORF">Dsi01nite_059740</name>
</gene>
<proteinExistence type="predicted"/>
<sequence length="538" mass="59301">MVGGPFAALDEWRLIRRYAVPAWMIAECAEARERGDWRAACEAARVTVAFDDAGPVADLLAGLAPDLLRWHLPRAMDGTAALLPRTRYVLAPEGPVTAETVVLGVRSPHWVSASQRLTLQAVRIGDISPGPVFPVPPHMWDARRAHELRALPVDESTWVNDPWKSAGWIIDAPSSRRRMRDGHELLRLTNPRLAAVELRRVAAQYGQRSWELRSSILKRRSWFSRQLLLEVAGRRNRVAVVDDEQQGAQGGRARHEEPASVEFCLHPSLLRGAVDLELVQHGRLGVADVHPLVRAALFPSSAPAPDVVAPGLAPPAPREPAVTPAGFRDGERVRVRCGPDWHWLALRGGQLEPLDHTADERRRELALQAFGGMLRGCFAAEVAWHQGGGRLPRRLAEYRRDLWRRMHHGGGRVVSSLLDEGMDPRVRDNVGRTLLHRIHQFEHADVLTRLLSAGADVNAVNHLGYTAMCEALVHGAPADLVAALSDAGAIPRLSRLDPATWPEPEPEPVPAGPLAVGLDWADVEQEARRGHDTAERPP</sequence>
<organism evidence="3 4">
    <name type="scientific">Dactylosporangium siamense</name>
    <dbReference type="NCBI Taxonomy" id="685454"/>
    <lineage>
        <taxon>Bacteria</taxon>
        <taxon>Bacillati</taxon>
        <taxon>Actinomycetota</taxon>
        <taxon>Actinomycetes</taxon>
        <taxon>Micromonosporales</taxon>
        <taxon>Micromonosporaceae</taxon>
        <taxon>Dactylosporangium</taxon>
    </lineage>
</organism>
<accession>A0A919PT27</accession>
<evidence type="ECO:0000313" key="4">
    <source>
        <dbReference type="Proteomes" id="UP000660611"/>
    </source>
</evidence>
<name>A0A919PT27_9ACTN</name>
<dbReference type="Pfam" id="PF00023">
    <property type="entry name" value="Ank"/>
    <property type="match status" value="1"/>
</dbReference>
<evidence type="ECO:0008006" key="5">
    <source>
        <dbReference type="Google" id="ProtNLM"/>
    </source>
</evidence>
<dbReference type="RefSeq" id="WP_203849652.1">
    <property type="nucleotide sequence ID" value="NZ_BAAAVW010000021.1"/>
</dbReference>
<evidence type="ECO:0000313" key="3">
    <source>
        <dbReference type="EMBL" id="GIG47933.1"/>
    </source>
</evidence>
<protein>
    <recommendedName>
        <fullName evidence="5">Ankyrin repeat domain-containing protein</fullName>
    </recommendedName>
</protein>
<feature type="repeat" description="ANK" evidence="1">
    <location>
        <begin position="430"/>
        <end position="462"/>
    </location>
</feature>
<dbReference type="Proteomes" id="UP000660611">
    <property type="component" value="Unassembled WGS sequence"/>
</dbReference>
<reference evidence="3" key="1">
    <citation type="submission" date="2021-01" db="EMBL/GenBank/DDBJ databases">
        <title>Whole genome shotgun sequence of Dactylosporangium siamense NBRC 106093.</title>
        <authorList>
            <person name="Komaki H."/>
            <person name="Tamura T."/>
        </authorList>
    </citation>
    <scope>NUCLEOTIDE SEQUENCE</scope>
    <source>
        <strain evidence="3">NBRC 106093</strain>
    </source>
</reference>
<dbReference type="EMBL" id="BONQ01000091">
    <property type="protein sequence ID" value="GIG47933.1"/>
    <property type="molecule type" value="Genomic_DNA"/>
</dbReference>
<dbReference type="InterPro" id="IPR002110">
    <property type="entry name" value="Ankyrin_rpt"/>
</dbReference>
<dbReference type="InterPro" id="IPR036770">
    <property type="entry name" value="Ankyrin_rpt-contain_sf"/>
</dbReference>
<dbReference type="SUPFAM" id="SSF48403">
    <property type="entry name" value="Ankyrin repeat"/>
    <property type="match status" value="1"/>
</dbReference>
<feature type="region of interest" description="Disordered" evidence="2">
    <location>
        <begin position="495"/>
        <end position="516"/>
    </location>
</feature>
<dbReference type="Gene3D" id="1.25.40.20">
    <property type="entry name" value="Ankyrin repeat-containing domain"/>
    <property type="match status" value="1"/>
</dbReference>
<dbReference type="PROSITE" id="PS50088">
    <property type="entry name" value="ANK_REPEAT"/>
    <property type="match status" value="1"/>
</dbReference>
<keyword evidence="1" id="KW-0040">ANK repeat</keyword>
<dbReference type="PROSITE" id="PS50297">
    <property type="entry name" value="ANK_REP_REGION"/>
    <property type="match status" value="1"/>
</dbReference>
<dbReference type="AlphaFoldDB" id="A0A919PT27"/>
<comment type="caution">
    <text evidence="3">The sequence shown here is derived from an EMBL/GenBank/DDBJ whole genome shotgun (WGS) entry which is preliminary data.</text>
</comment>
<feature type="compositionally biased region" description="Pro residues" evidence="2">
    <location>
        <begin position="501"/>
        <end position="511"/>
    </location>
</feature>
<keyword evidence="4" id="KW-1185">Reference proteome</keyword>
<evidence type="ECO:0000256" key="1">
    <source>
        <dbReference type="PROSITE-ProRule" id="PRU00023"/>
    </source>
</evidence>
<evidence type="ECO:0000256" key="2">
    <source>
        <dbReference type="SAM" id="MobiDB-lite"/>
    </source>
</evidence>